<dbReference type="InParanoid" id="A0A5E4G1F9"/>
<accession>A0A5E4G1F9</accession>
<sequence length="91" mass="10600">MEFFLFRESFGYDFQQEGRAVCAVLQGWLLRRREMVHGFSEPSWAGTFRNRHSEAMNLARSKRAACISATYHESEDNRIQGELEKVALLEV</sequence>
<evidence type="ECO:0000313" key="2">
    <source>
        <dbReference type="Proteomes" id="UP000327085"/>
    </source>
</evidence>
<dbReference type="Proteomes" id="UP000327085">
    <property type="component" value="Chromosome 4"/>
</dbReference>
<proteinExistence type="predicted"/>
<organism evidence="1 2">
    <name type="scientific">Prunus dulcis</name>
    <name type="common">Almond</name>
    <name type="synonym">Amygdalus dulcis</name>
    <dbReference type="NCBI Taxonomy" id="3755"/>
    <lineage>
        <taxon>Eukaryota</taxon>
        <taxon>Viridiplantae</taxon>
        <taxon>Streptophyta</taxon>
        <taxon>Embryophyta</taxon>
        <taxon>Tracheophyta</taxon>
        <taxon>Spermatophyta</taxon>
        <taxon>Magnoliopsida</taxon>
        <taxon>eudicotyledons</taxon>
        <taxon>Gunneridae</taxon>
        <taxon>Pentapetalae</taxon>
        <taxon>rosids</taxon>
        <taxon>fabids</taxon>
        <taxon>Rosales</taxon>
        <taxon>Rosaceae</taxon>
        <taxon>Amygdaloideae</taxon>
        <taxon>Amygdaleae</taxon>
        <taxon>Prunus</taxon>
    </lineage>
</organism>
<gene>
    <name evidence="1" type="ORF">ALMOND_2B017519</name>
</gene>
<evidence type="ECO:0000313" key="1">
    <source>
        <dbReference type="EMBL" id="VVA33569.1"/>
    </source>
</evidence>
<dbReference type="AlphaFoldDB" id="A0A5E4G1F9"/>
<dbReference type="EMBL" id="CABIKO010000294">
    <property type="protein sequence ID" value="VVA33569.1"/>
    <property type="molecule type" value="Genomic_DNA"/>
</dbReference>
<reference evidence="2" key="1">
    <citation type="journal article" date="2020" name="Plant J.">
        <title>Transposons played a major role in the diversification between the closely related almond and peach genomes: results from the almond genome sequence.</title>
        <authorList>
            <person name="Alioto T."/>
            <person name="Alexiou K.G."/>
            <person name="Bardil A."/>
            <person name="Barteri F."/>
            <person name="Castanera R."/>
            <person name="Cruz F."/>
            <person name="Dhingra A."/>
            <person name="Duval H."/>
            <person name="Fernandez I Marti A."/>
            <person name="Frias L."/>
            <person name="Galan B."/>
            <person name="Garcia J.L."/>
            <person name="Howad W."/>
            <person name="Gomez-Garrido J."/>
            <person name="Gut M."/>
            <person name="Julca I."/>
            <person name="Morata J."/>
            <person name="Puigdomenech P."/>
            <person name="Ribeca P."/>
            <person name="Rubio Cabetas M.J."/>
            <person name="Vlasova A."/>
            <person name="Wirthensohn M."/>
            <person name="Garcia-Mas J."/>
            <person name="Gabaldon T."/>
            <person name="Casacuberta J.M."/>
            <person name="Arus P."/>
        </authorList>
    </citation>
    <scope>NUCLEOTIDE SEQUENCE [LARGE SCALE GENOMIC DNA]</scope>
    <source>
        <strain evidence="2">cv. Texas</strain>
    </source>
</reference>
<dbReference type="Gramene" id="VVA33569">
    <property type="protein sequence ID" value="VVA33569"/>
    <property type="gene ID" value="Prudul26B017519"/>
</dbReference>
<protein>
    <submittedName>
        <fullName evidence="1">Uncharacterized protein</fullName>
    </submittedName>
</protein>
<name>A0A5E4G1F9_PRUDU</name>